<protein>
    <submittedName>
        <fullName evidence="1">13659_t:CDS:1</fullName>
    </submittedName>
</protein>
<organism evidence="1 2">
    <name type="scientific">Cetraspora pellucida</name>
    <dbReference type="NCBI Taxonomy" id="1433469"/>
    <lineage>
        <taxon>Eukaryota</taxon>
        <taxon>Fungi</taxon>
        <taxon>Fungi incertae sedis</taxon>
        <taxon>Mucoromycota</taxon>
        <taxon>Glomeromycotina</taxon>
        <taxon>Glomeromycetes</taxon>
        <taxon>Diversisporales</taxon>
        <taxon>Gigasporaceae</taxon>
        <taxon>Cetraspora</taxon>
    </lineage>
</organism>
<accession>A0ACA9QDL4</accession>
<sequence length="138" mass="16386">DIFDQEDDIVNFSRIVEPDDNEITFLKRIKSFAKDYRYLNKINKLLGKKDSKDVNMKESDSDLDLEQDKKCKRINKENSNLQDKDDSQDKKREKLDKDNFLARPFYMKGGSENFDPQICIPVIMHIYKEIIQTTDEEL</sequence>
<comment type="caution">
    <text evidence="1">The sequence shown here is derived from an EMBL/GenBank/DDBJ whole genome shotgun (WGS) entry which is preliminary data.</text>
</comment>
<feature type="non-terminal residue" evidence="1">
    <location>
        <position position="1"/>
    </location>
</feature>
<evidence type="ECO:0000313" key="1">
    <source>
        <dbReference type="EMBL" id="CAG8746994.1"/>
    </source>
</evidence>
<dbReference type="EMBL" id="CAJVPW010040837">
    <property type="protein sequence ID" value="CAG8746994.1"/>
    <property type="molecule type" value="Genomic_DNA"/>
</dbReference>
<dbReference type="Proteomes" id="UP000789366">
    <property type="component" value="Unassembled WGS sequence"/>
</dbReference>
<proteinExistence type="predicted"/>
<gene>
    <name evidence="1" type="ORF">SPELUC_LOCUS14198</name>
</gene>
<name>A0ACA9QDL4_9GLOM</name>
<evidence type="ECO:0000313" key="2">
    <source>
        <dbReference type="Proteomes" id="UP000789366"/>
    </source>
</evidence>
<reference evidence="1" key="1">
    <citation type="submission" date="2021-06" db="EMBL/GenBank/DDBJ databases">
        <authorList>
            <person name="Kallberg Y."/>
            <person name="Tangrot J."/>
            <person name="Rosling A."/>
        </authorList>
    </citation>
    <scope>NUCLEOTIDE SEQUENCE</scope>
    <source>
        <strain evidence="1">28 12/20/2015</strain>
    </source>
</reference>
<feature type="non-terminal residue" evidence="1">
    <location>
        <position position="138"/>
    </location>
</feature>
<keyword evidence="2" id="KW-1185">Reference proteome</keyword>